<evidence type="ECO:0000259" key="3">
    <source>
        <dbReference type="PROSITE" id="PS51736"/>
    </source>
</evidence>
<dbReference type="PROSITE" id="PS51736">
    <property type="entry name" value="RECOMBINASES_3"/>
    <property type="match status" value="1"/>
</dbReference>
<dbReference type="SUPFAM" id="SSF53041">
    <property type="entry name" value="Resolvase-like"/>
    <property type="match status" value="1"/>
</dbReference>
<evidence type="ECO:0000313" key="4">
    <source>
        <dbReference type="EMBL" id="CCE98411.1"/>
    </source>
</evidence>
<dbReference type="InterPro" id="IPR050639">
    <property type="entry name" value="SSR_resolvase"/>
</dbReference>
<dbReference type="STRING" id="1117943.SFHH103_03920"/>
<dbReference type="PANTHER" id="PTHR30461">
    <property type="entry name" value="DNA-INVERTASE FROM LAMBDOID PROPHAGE"/>
    <property type="match status" value="1"/>
</dbReference>
<keyword evidence="1" id="KW-0238">DNA-binding</keyword>
<evidence type="ECO:0000256" key="1">
    <source>
        <dbReference type="ARBA" id="ARBA00023125"/>
    </source>
</evidence>
<dbReference type="HOGENOM" id="CLU_010686_0_1_5"/>
<dbReference type="KEGG" id="sfh:SFHH103_03920"/>
<dbReference type="RefSeq" id="WP_014330775.1">
    <property type="nucleotide sequence ID" value="NC_016812.1"/>
</dbReference>
<sequence length="210" mass="23478">MDFVAYYRVSTKRQGRSGLGLDAQRASINAFIKDHGRVIAEFTDITSGKKDERTELNKAIKLARSTGARLLIAKLDRFSRRVSFIARMMESDVRLAIAEMPNATEFQLHIFAALAQEERRLISERTKRALMQAKAKGILLGTNGRALAVRNKAEALVFAQSLSSHLPGGWRNMSYSALAKWLNSQGVKTRCGGKFYAQTVKNYMTALHQP</sequence>
<dbReference type="InterPro" id="IPR036162">
    <property type="entry name" value="Resolvase-like_N_sf"/>
</dbReference>
<accession>G9A6A1</accession>
<evidence type="ECO:0000313" key="5">
    <source>
        <dbReference type="Proteomes" id="UP000007735"/>
    </source>
</evidence>
<gene>
    <name evidence="4" type="ordered locus">SFHH103_03920</name>
</gene>
<dbReference type="Gene3D" id="3.40.50.1390">
    <property type="entry name" value="Resolvase, N-terminal catalytic domain"/>
    <property type="match status" value="1"/>
</dbReference>
<dbReference type="CDD" id="cd00338">
    <property type="entry name" value="Ser_Recombinase"/>
    <property type="match status" value="1"/>
</dbReference>
<dbReference type="AlphaFoldDB" id="G9A6A1"/>
<dbReference type="Proteomes" id="UP000007735">
    <property type="component" value="Chromosome"/>
</dbReference>
<dbReference type="InterPro" id="IPR006119">
    <property type="entry name" value="Resolv_N"/>
</dbReference>
<dbReference type="eggNOG" id="COG1961">
    <property type="taxonomic scope" value="Bacteria"/>
</dbReference>
<name>G9A6A1_SINF1</name>
<dbReference type="GO" id="GO:0000150">
    <property type="term" value="F:DNA strand exchange activity"/>
    <property type="evidence" value="ECO:0007669"/>
    <property type="project" value="InterPro"/>
</dbReference>
<protein>
    <submittedName>
        <fullName evidence="4">DNA-invertase</fullName>
    </submittedName>
</protein>
<evidence type="ECO:0000256" key="2">
    <source>
        <dbReference type="ARBA" id="ARBA00023172"/>
    </source>
</evidence>
<dbReference type="SMART" id="SM00857">
    <property type="entry name" value="Resolvase"/>
    <property type="match status" value="1"/>
</dbReference>
<reference evidence="4 5" key="1">
    <citation type="journal article" date="2012" name="J. Bacteriol.">
        <title>Genome sequence of the soybean symbiont Sinorhizobium fredii HH103.</title>
        <authorList>
            <person name="Weidner S."/>
            <person name="Becker A."/>
            <person name="Bonilla I."/>
            <person name="Jaenicke S."/>
            <person name="Lloret J."/>
            <person name="Margaret I."/>
            <person name="Puhler A."/>
            <person name="Ruiz-Sainz J.E."/>
            <person name="Schneiker-Bekel S."/>
            <person name="Szczepanowski R."/>
            <person name="Vinardell J.M."/>
            <person name="Zehner S."/>
            <person name="Gottfert M."/>
        </authorList>
    </citation>
    <scope>NUCLEOTIDE SEQUENCE [LARGE SCALE GENOMIC DNA]</scope>
    <source>
        <strain evidence="4 5">HH103</strain>
    </source>
</reference>
<organism evidence="4 5">
    <name type="scientific">Sinorhizobium fredii (strain HH103)</name>
    <dbReference type="NCBI Taxonomy" id="1117943"/>
    <lineage>
        <taxon>Bacteria</taxon>
        <taxon>Pseudomonadati</taxon>
        <taxon>Pseudomonadota</taxon>
        <taxon>Alphaproteobacteria</taxon>
        <taxon>Hyphomicrobiales</taxon>
        <taxon>Rhizobiaceae</taxon>
        <taxon>Sinorhizobium/Ensifer group</taxon>
        <taxon>Sinorhizobium</taxon>
    </lineage>
</organism>
<dbReference type="PANTHER" id="PTHR30461:SF2">
    <property type="entry name" value="SERINE RECOMBINASE PINE-RELATED"/>
    <property type="match status" value="1"/>
</dbReference>
<dbReference type="GO" id="GO:0003677">
    <property type="term" value="F:DNA binding"/>
    <property type="evidence" value="ECO:0007669"/>
    <property type="project" value="UniProtKB-KW"/>
</dbReference>
<proteinExistence type="predicted"/>
<dbReference type="Pfam" id="PF00239">
    <property type="entry name" value="Resolvase"/>
    <property type="match status" value="1"/>
</dbReference>
<feature type="domain" description="Resolvase/invertase-type recombinase catalytic" evidence="3">
    <location>
        <begin position="2"/>
        <end position="137"/>
    </location>
</feature>
<keyword evidence="2" id="KW-0233">DNA recombination</keyword>
<dbReference type="EMBL" id="HE616890">
    <property type="protein sequence ID" value="CCE98411.1"/>
    <property type="molecule type" value="Genomic_DNA"/>
</dbReference>